<dbReference type="InterPro" id="IPR013087">
    <property type="entry name" value="Znf_C2H2_type"/>
</dbReference>
<evidence type="ECO:0000256" key="2">
    <source>
        <dbReference type="ARBA" id="ARBA00022737"/>
    </source>
</evidence>
<feature type="domain" description="C2H2-type" evidence="6">
    <location>
        <begin position="124"/>
        <end position="151"/>
    </location>
</feature>
<keyword evidence="8" id="KW-1185">Reference proteome</keyword>
<protein>
    <recommendedName>
        <fullName evidence="6">C2H2-type domain-containing protein</fullName>
    </recommendedName>
</protein>
<name>A0A6G0SY39_APHGL</name>
<evidence type="ECO:0000256" key="1">
    <source>
        <dbReference type="ARBA" id="ARBA00022723"/>
    </source>
</evidence>
<feature type="non-terminal residue" evidence="7">
    <location>
        <position position="616"/>
    </location>
</feature>
<evidence type="ECO:0000256" key="3">
    <source>
        <dbReference type="ARBA" id="ARBA00022771"/>
    </source>
</evidence>
<dbReference type="Proteomes" id="UP000475862">
    <property type="component" value="Unassembled WGS sequence"/>
</dbReference>
<dbReference type="PROSITE" id="PS50157">
    <property type="entry name" value="ZINC_FINGER_C2H2_2"/>
    <property type="match status" value="8"/>
</dbReference>
<evidence type="ECO:0000313" key="7">
    <source>
        <dbReference type="EMBL" id="KAE9523068.1"/>
    </source>
</evidence>
<dbReference type="EMBL" id="VYZN01000375">
    <property type="protein sequence ID" value="KAE9523068.1"/>
    <property type="molecule type" value="Genomic_DNA"/>
</dbReference>
<evidence type="ECO:0000256" key="5">
    <source>
        <dbReference type="PROSITE-ProRule" id="PRU00042"/>
    </source>
</evidence>
<dbReference type="PROSITE" id="PS00028">
    <property type="entry name" value="ZINC_FINGER_C2H2_1"/>
    <property type="match status" value="7"/>
</dbReference>
<keyword evidence="4" id="KW-0862">Zinc</keyword>
<evidence type="ECO:0000259" key="6">
    <source>
        <dbReference type="PROSITE" id="PS50157"/>
    </source>
</evidence>
<feature type="domain" description="C2H2-type" evidence="6">
    <location>
        <begin position="521"/>
        <end position="549"/>
    </location>
</feature>
<proteinExistence type="predicted"/>
<feature type="domain" description="C2H2-type" evidence="6">
    <location>
        <begin position="242"/>
        <end position="269"/>
    </location>
</feature>
<feature type="domain" description="C2H2-type" evidence="6">
    <location>
        <begin position="592"/>
        <end position="616"/>
    </location>
</feature>
<dbReference type="InterPro" id="IPR036236">
    <property type="entry name" value="Znf_C2H2_sf"/>
</dbReference>
<gene>
    <name evidence="7" type="ORF">AGLY_016534</name>
</gene>
<dbReference type="FunFam" id="3.30.160.60:FF:002343">
    <property type="entry name" value="Zinc finger protein 33A"/>
    <property type="match status" value="1"/>
</dbReference>
<dbReference type="Gene3D" id="3.30.160.60">
    <property type="entry name" value="Classic Zinc Finger"/>
    <property type="match status" value="6"/>
</dbReference>
<organism evidence="7 8">
    <name type="scientific">Aphis glycines</name>
    <name type="common">Soybean aphid</name>
    <dbReference type="NCBI Taxonomy" id="307491"/>
    <lineage>
        <taxon>Eukaryota</taxon>
        <taxon>Metazoa</taxon>
        <taxon>Ecdysozoa</taxon>
        <taxon>Arthropoda</taxon>
        <taxon>Hexapoda</taxon>
        <taxon>Insecta</taxon>
        <taxon>Pterygota</taxon>
        <taxon>Neoptera</taxon>
        <taxon>Paraneoptera</taxon>
        <taxon>Hemiptera</taxon>
        <taxon>Sternorrhyncha</taxon>
        <taxon>Aphidomorpha</taxon>
        <taxon>Aphidoidea</taxon>
        <taxon>Aphididae</taxon>
        <taxon>Aphidini</taxon>
        <taxon>Aphis</taxon>
        <taxon>Aphis</taxon>
    </lineage>
</organism>
<feature type="domain" description="C2H2-type" evidence="6">
    <location>
        <begin position="443"/>
        <end position="470"/>
    </location>
</feature>
<dbReference type="AlphaFoldDB" id="A0A6G0SY39"/>
<accession>A0A6G0SY39</accession>
<comment type="caution">
    <text evidence="7">The sequence shown here is derived from an EMBL/GenBank/DDBJ whole genome shotgun (WGS) entry which is preliminary data.</text>
</comment>
<dbReference type="GO" id="GO:0008270">
    <property type="term" value="F:zinc ion binding"/>
    <property type="evidence" value="ECO:0007669"/>
    <property type="project" value="UniProtKB-KW"/>
</dbReference>
<keyword evidence="1" id="KW-0479">Metal-binding</keyword>
<keyword evidence="2" id="KW-0677">Repeat</keyword>
<evidence type="ECO:0000313" key="8">
    <source>
        <dbReference type="Proteomes" id="UP000475862"/>
    </source>
</evidence>
<feature type="domain" description="C2H2-type" evidence="6">
    <location>
        <begin position="270"/>
        <end position="297"/>
    </location>
</feature>
<feature type="domain" description="C2H2-type" evidence="6">
    <location>
        <begin position="471"/>
        <end position="498"/>
    </location>
</feature>
<evidence type="ECO:0000256" key="4">
    <source>
        <dbReference type="ARBA" id="ARBA00022833"/>
    </source>
</evidence>
<dbReference type="SMART" id="SM00355">
    <property type="entry name" value="ZnF_C2H2"/>
    <property type="match status" value="8"/>
</dbReference>
<dbReference type="PANTHER" id="PTHR24379">
    <property type="entry name" value="KRAB AND ZINC FINGER DOMAIN-CONTAINING"/>
    <property type="match status" value="1"/>
</dbReference>
<reference evidence="7 8" key="1">
    <citation type="submission" date="2019-08" db="EMBL/GenBank/DDBJ databases">
        <title>The genome of the soybean aphid Biotype 1, its phylome, world population structure and adaptation to the North American continent.</title>
        <authorList>
            <person name="Giordano R."/>
            <person name="Donthu R.K."/>
            <person name="Hernandez A.G."/>
            <person name="Wright C.L."/>
            <person name="Zimin A.V."/>
        </authorList>
    </citation>
    <scope>NUCLEOTIDE SEQUENCE [LARGE SCALE GENOMIC DNA]</scope>
    <source>
        <tissue evidence="7">Whole aphids</tissue>
    </source>
</reference>
<dbReference type="OrthoDB" id="6375188at2759"/>
<feature type="domain" description="C2H2-type" evidence="6">
    <location>
        <begin position="564"/>
        <end position="591"/>
    </location>
</feature>
<dbReference type="PANTHER" id="PTHR24379:SF121">
    <property type="entry name" value="C2H2-TYPE DOMAIN-CONTAINING PROTEIN"/>
    <property type="match status" value="1"/>
</dbReference>
<dbReference type="SUPFAM" id="SSF57667">
    <property type="entry name" value="beta-beta-alpha zinc fingers"/>
    <property type="match status" value="3"/>
</dbReference>
<sequence>MKLPLGCVLLIKIRVRSLTTQYENTMENREFFKVEENVETIIKIETDTFDDYEWNSTIEIVPDNIVDTYVCDSTIGMSEGVDNQNNVELPFEFQNVTVNSINNFDDILKNHLAEDKKQLNLKTNKCKYCGKKFKLRFGLNRHVQKHHKYNEIQGNIKNTKREEYSNANAKDRNTSNETLNSQSAVSVAPHNSITHNCHVLNIRQEKTTQSSVQMDLVNDNETSYSDINDLNNSSNTRQKKYFYCNICEKKFPSLVKYKNHQTRHDKPQSFSCKYCDRTFSGKGQCTNHEKTHIKCEKNTSTNVRGRKSSGQIHLMNSNRSIIATASNNSVANDLDIQRKKKIQQEEYSNANSKDRITSYEILNSQSAVSVASHHSITHNWPDSNIKEEKYTSSNVIETNNSYQINLPNGNESMFLTVSHNSTENNYHVLNIKQKHKRNKKKSTFCTTCNEDFADICALKNHMNMHMDRKPYVCQYCYQQFSREGPYNLHVKKHMLIKDDQKPMIEFTSNQDSKNFIKSLRFKCNYCEKTYSTLSRRLTHMKKFHIESDTTGSSIITYKKPKKPVQCDICLETFSSSGYLIQHKRIHSGDKPYTCVKCNVAFTFKSNLRAHQKKKIP</sequence>
<dbReference type="Pfam" id="PF00096">
    <property type="entry name" value="zf-C2H2"/>
    <property type="match status" value="4"/>
</dbReference>
<dbReference type="GO" id="GO:0006355">
    <property type="term" value="P:regulation of DNA-templated transcription"/>
    <property type="evidence" value="ECO:0007669"/>
    <property type="project" value="UniProtKB-ARBA"/>
</dbReference>
<keyword evidence="3 5" id="KW-0863">Zinc-finger</keyword>